<dbReference type="EMBL" id="KV440998">
    <property type="protein sequence ID" value="OAD67686.1"/>
    <property type="molecule type" value="Genomic_DNA"/>
</dbReference>
<keyword evidence="2" id="KW-1185">Reference proteome</keyword>
<dbReference type="InParanoid" id="A0A167KBI2"/>
<protein>
    <submittedName>
        <fullName evidence="1">Uncharacterized protein</fullName>
    </submittedName>
</protein>
<dbReference type="RefSeq" id="XP_018285726.1">
    <property type="nucleotide sequence ID" value="XM_018437171.1"/>
</dbReference>
<evidence type="ECO:0000313" key="1">
    <source>
        <dbReference type="EMBL" id="OAD67686.1"/>
    </source>
</evidence>
<proteinExistence type="predicted"/>
<organism evidence="1 2">
    <name type="scientific">Phycomyces blakesleeanus (strain ATCC 8743b / DSM 1359 / FGSC 10004 / NBRC 33097 / NRRL 1555)</name>
    <dbReference type="NCBI Taxonomy" id="763407"/>
    <lineage>
        <taxon>Eukaryota</taxon>
        <taxon>Fungi</taxon>
        <taxon>Fungi incertae sedis</taxon>
        <taxon>Mucoromycota</taxon>
        <taxon>Mucoromycotina</taxon>
        <taxon>Mucoromycetes</taxon>
        <taxon>Mucorales</taxon>
        <taxon>Phycomycetaceae</taxon>
        <taxon>Phycomyces</taxon>
    </lineage>
</organism>
<sequence>MKNQLRLCAKKGLDKSKIRAQETFILNFGIKSTDFNPFFPTFSTSNGRSLLQVRTLMGYLIPHHLQAAIIAIIVNFTLEIITASMVADKPTCAICIDFPLFVIFSFPLPTTS</sequence>
<dbReference type="VEuPathDB" id="FungiDB:PHYBLDRAFT_174015"/>
<dbReference type="Proteomes" id="UP000077315">
    <property type="component" value="Unassembled WGS sequence"/>
</dbReference>
<name>A0A167KBI2_PHYB8</name>
<dbReference type="AlphaFoldDB" id="A0A167KBI2"/>
<accession>A0A167KBI2</accession>
<evidence type="ECO:0000313" key="2">
    <source>
        <dbReference type="Proteomes" id="UP000077315"/>
    </source>
</evidence>
<gene>
    <name evidence="1" type="ORF">PHYBLDRAFT_174015</name>
</gene>
<reference evidence="2" key="1">
    <citation type="submission" date="2015-06" db="EMBL/GenBank/DDBJ databases">
        <title>Expansion of signal transduction pathways in fungi by whole-genome duplication.</title>
        <authorList>
            <consortium name="DOE Joint Genome Institute"/>
            <person name="Corrochano L.M."/>
            <person name="Kuo A."/>
            <person name="Marcet-Houben M."/>
            <person name="Polaino S."/>
            <person name="Salamov A."/>
            <person name="Villalobos J.M."/>
            <person name="Alvarez M.I."/>
            <person name="Avalos J."/>
            <person name="Benito E.P."/>
            <person name="Benoit I."/>
            <person name="Burger G."/>
            <person name="Camino L.P."/>
            <person name="Canovas D."/>
            <person name="Cerda-Olmedo E."/>
            <person name="Cheng J.-F."/>
            <person name="Dominguez A."/>
            <person name="Elias M."/>
            <person name="Eslava A.P."/>
            <person name="Glaser F."/>
            <person name="Grimwood J."/>
            <person name="Gutierrez G."/>
            <person name="Heitman J."/>
            <person name="Henrissat B."/>
            <person name="Iturriaga E.A."/>
            <person name="Lang B.F."/>
            <person name="Lavin J.L."/>
            <person name="Lee S."/>
            <person name="Li W."/>
            <person name="Lindquist E."/>
            <person name="Lopez-Garcia S."/>
            <person name="Luque E.M."/>
            <person name="Marcos A.T."/>
            <person name="Martin J."/>
            <person name="McCluskey K."/>
            <person name="Medina H.R."/>
            <person name="Miralles-Duran A."/>
            <person name="Miyazaki A."/>
            <person name="Munoz-Torres E."/>
            <person name="Oguiza J.A."/>
            <person name="Ohm R."/>
            <person name="Olmedo M."/>
            <person name="Orejas M."/>
            <person name="Ortiz-Castellanos L."/>
            <person name="Pisabarro A.G."/>
            <person name="Rodriguez-Romero J."/>
            <person name="Ruiz-Herrera J."/>
            <person name="Ruiz-Vazquez R."/>
            <person name="Sanz C."/>
            <person name="Schackwitz W."/>
            <person name="Schmutz J."/>
            <person name="Shahriari M."/>
            <person name="Shelest E."/>
            <person name="Silva-Franco F."/>
            <person name="Soanes D."/>
            <person name="Syed K."/>
            <person name="Tagua V.G."/>
            <person name="Talbot N.J."/>
            <person name="Thon M."/>
            <person name="De vries R.P."/>
            <person name="Wiebenga A."/>
            <person name="Yadav J.S."/>
            <person name="Braun E.L."/>
            <person name="Baker S."/>
            <person name="Garre V."/>
            <person name="Horwitz B."/>
            <person name="Torres-Martinez S."/>
            <person name="Idnurm A."/>
            <person name="Herrera-Estrella A."/>
            <person name="Gabaldon T."/>
            <person name="Grigoriev I.V."/>
        </authorList>
    </citation>
    <scope>NUCLEOTIDE SEQUENCE [LARGE SCALE GENOMIC DNA]</scope>
    <source>
        <strain evidence="2">NRRL 1555(-)</strain>
    </source>
</reference>
<dbReference type="GeneID" id="28998077"/>